<dbReference type="InterPro" id="IPR001343">
    <property type="entry name" value="Hemolysn_Ca-bd"/>
</dbReference>
<keyword evidence="9" id="KW-1185">Reference proteome</keyword>
<feature type="active site" description="Charge relay system" evidence="4 5">
    <location>
        <position position="87"/>
    </location>
</feature>
<dbReference type="OrthoDB" id="9795675at2"/>
<protein>
    <recommendedName>
        <fullName evidence="7">P/Homo B domain-containing protein</fullName>
    </recommendedName>
</protein>
<dbReference type="PRINTS" id="PR00313">
    <property type="entry name" value="CABNDNGRPT"/>
</dbReference>
<keyword evidence="1 5" id="KW-0645">Protease</keyword>
<keyword evidence="3 5" id="KW-0720">Serine protease</keyword>
<feature type="active site" description="Charge relay system" evidence="4 5">
    <location>
        <position position="50"/>
    </location>
</feature>
<dbReference type="SUPFAM" id="SSF49785">
    <property type="entry name" value="Galactose-binding domain-like"/>
    <property type="match status" value="1"/>
</dbReference>
<dbReference type="Pfam" id="PF00082">
    <property type="entry name" value="Peptidase_S8"/>
    <property type="match status" value="1"/>
</dbReference>
<dbReference type="GO" id="GO:0012505">
    <property type="term" value="C:endomembrane system"/>
    <property type="evidence" value="ECO:0007669"/>
    <property type="project" value="UniProtKB-ARBA"/>
</dbReference>
<dbReference type="EMBL" id="AOSK01000007">
    <property type="protein sequence ID" value="EYD78202.1"/>
    <property type="molecule type" value="Genomic_DNA"/>
</dbReference>
<evidence type="ECO:0000256" key="6">
    <source>
        <dbReference type="RuleBase" id="RU003355"/>
    </source>
</evidence>
<dbReference type="InterPro" id="IPR011049">
    <property type="entry name" value="Serralysin-like_metalloprot_C"/>
</dbReference>
<dbReference type="PROSITE" id="PS51829">
    <property type="entry name" value="P_HOMO_B"/>
    <property type="match status" value="1"/>
</dbReference>
<evidence type="ECO:0000313" key="9">
    <source>
        <dbReference type="Proteomes" id="UP000019666"/>
    </source>
</evidence>
<dbReference type="InterPro" id="IPR022398">
    <property type="entry name" value="Peptidase_S8_His-AS"/>
</dbReference>
<evidence type="ECO:0000259" key="7">
    <source>
        <dbReference type="PROSITE" id="PS51829"/>
    </source>
</evidence>
<name>A0A017HUM2_9RHOB</name>
<dbReference type="PROSITE" id="PS00137">
    <property type="entry name" value="SUBTILASE_HIS"/>
    <property type="match status" value="1"/>
</dbReference>
<dbReference type="PATRIC" id="fig|442562.3.peg.225"/>
<dbReference type="PRINTS" id="PR00723">
    <property type="entry name" value="SUBTILISIN"/>
</dbReference>
<dbReference type="PANTHER" id="PTHR42884">
    <property type="entry name" value="PROPROTEIN CONVERTASE SUBTILISIN/KEXIN-RELATED"/>
    <property type="match status" value="1"/>
</dbReference>
<dbReference type="GO" id="GO:0005737">
    <property type="term" value="C:cytoplasm"/>
    <property type="evidence" value="ECO:0007669"/>
    <property type="project" value="UniProtKB-ARBA"/>
</dbReference>
<proteinExistence type="inferred from homology"/>
<dbReference type="GO" id="GO:0016485">
    <property type="term" value="P:protein processing"/>
    <property type="evidence" value="ECO:0007669"/>
    <property type="project" value="TreeGrafter"/>
</dbReference>
<organism evidence="8 9">
    <name type="scientific">Rubellimicrobium mesophilum DSM 19309</name>
    <dbReference type="NCBI Taxonomy" id="442562"/>
    <lineage>
        <taxon>Bacteria</taxon>
        <taxon>Pseudomonadati</taxon>
        <taxon>Pseudomonadota</taxon>
        <taxon>Alphaproteobacteria</taxon>
        <taxon>Rhodobacterales</taxon>
        <taxon>Roseobacteraceae</taxon>
        <taxon>Rubellimicrobium</taxon>
    </lineage>
</organism>
<dbReference type="STRING" id="442562.Rumeso_00224"/>
<dbReference type="InterPro" id="IPR008979">
    <property type="entry name" value="Galactose-bd-like_sf"/>
</dbReference>
<dbReference type="Pfam" id="PF00353">
    <property type="entry name" value="HemolysinCabind"/>
    <property type="match status" value="1"/>
</dbReference>
<dbReference type="GO" id="GO:0004252">
    <property type="term" value="F:serine-type endopeptidase activity"/>
    <property type="evidence" value="ECO:0007669"/>
    <property type="project" value="UniProtKB-UniRule"/>
</dbReference>
<dbReference type="Proteomes" id="UP000019666">
    <property type="component" value="Unassembled WGS sequence"/>
</dbReference>
<evidence type="ECO:0000256" key="2">
    <source>
        <dbReference type="ARBA" id="ARBA00022801"/>
    </source>
</evidence>
<dbReference type="InterPro" id="IPR002884">
    <property type="entry name" value="P_dom"/>
</dbReference>
<reference evidence="8 9" key="1">
    <citation type="submission" date="2013-02" db="EMBL/GenBank/DDBJ databases">
        <authorList>
            <person name="Fiebig A."/>
            <person name="Goeker M."/>
            <person name="Klenk H.-P.P."/>
        </authorList>
    </citation>
    <scope>NUCLEOTIDE SEQUENCE [LARGE SCALE GENOMIC DNA]</scope>
    <source>
        <strain evidence="8 9">DSM 19309</strain>
    </source>
</reference>
<dbReference type="SUPFAM" id="SSF52743">
    <property type="entry name" value="Subtilisin-like"/>
    <property type="match status" value="1"/>
</dbReference>
<sequence length="729" mass="75607">MRLPNDPLLGQQWHLINHTAGLFDLNVASVWSPSQGEAYNGLGTRTVIIDDGFDYVHEDLARDYDVASDHDFLDSDADSFGSLSEVHGTAVAGIIGAVGNNGLGGVGVAYQTQLVGYRTNNVIDDVWLQNIRDAIRDAAMSAQGDVANISQGIANDPDSAFGVGYNALRFDEIETSIGTAVNQGRGGLGMTIVKAAGNSRSANYDVNADDWTNDTRQVVVGAVDQNGFVSFYSSYGAALLVSAFGTPGQVVTTDRTGAAGYTAGNYTTTFNGTSAAAPMVAGVVDLMYDAAAGLGWRDVQSILALSARQVGSEVGAGIAGSERFPWAWNHAETWNGGGLHFSNDYGYGLVDAWAAVRLAESWNLTGTTAAVTSGQVSSTMDVLDGSITVPDNDATGLNFAGKAGSDHVVERVTVQMSFSTAFTGDVEVYLTSPDDTVSQLIADAGNINDYNGTWTFESQAFRGEHAAGTWTVRVADDERGDLLTVSDIVVRTWAAASPDDRYVFTNEYSDYASVAGHKTAITDGNGGADTVNAAAVTSGSTIRLDNVNGLIDGVAVRFVNVENAIGGDGGDRIFGSAGANALFGMRGNDQITAAAGNDTANGGVGDDLLIGGAGKDILIGLSGNDTFRFLSKADTLLSSFDIIRGFNAAGAALGDLIDLLAIDAKEGVDGNQAFTFGSMAQGGIEVTEVSGGVTRVQGFTNAAAGADFQINIQDGAILASQYTAADFLL</sequence>
<dbReference type="Gene3D" id="2.150.10.10">
    <property type="entry name" value="Serralysin-like metalloprotease, C-terminal"/>
    <property type="match status" value="1"/>
</dbReference>
<gene>
    <name evidence="8" type="ORF">Rumeso_00224</name>
</gene>
<dbReference type="InterPro" id="IPR036852">
    <property type="entry name" value="Peptidase_S8/S53_dom_sf"/>
</dbReference>
<dbReference type="PROSITE" id="PS00136">
    <property type="entry name" value="SUBTILASE_ASP"/>
    <property type="match status" value="1"/>
</dbReference>
<dbReference type="Gene3D" id="2.60.120.260">
    <property type="entry name" value="Galactose-binding domain-like"/>
    <property type="match status" value="1"/>
</dbReference>
<evidence type="ECO:0000313" key="8">
    <source>
        <dbReference type="EMBL" id="EYD78202.1"/>
    </source>
</evidence>
<dbReference type="RefSeq" id="WP_051521457.1">
    <property type="nucleotide sequence ID" value="NZ_KK088599.1"/>
</dbReference>
<dbReference type="HOGENOM" id="CLU_009911_1_0_5"/>
<dbReference type="AlphaFoldDB" id="A0A017HUM2"/>
<evidence type="ECO:0000256" key="5">
    <source>
        <dbReference type="PROSITE-ProRule" id="PRU01240"/>
    </source>
</evidence>
<dbReference type="GO" id="GO:0016020">
    <property type="term" value="C:membrane"/>
    <property type="evidence" value="ECO:0007669"/>
    <property type="project" value="TreeGrafter"/>
</dbReference>
<feature type="domain" description="P/Homo B" evidence="7">
    <location>
        <begin position="372"/>
        <end position="498"/>
    </location>
</feature>
<evidence type="ECO:0000256" key="3">
    <source>
        <dbReference type="ARBA" id="ARBA00022825"/>
    </source>
</evidence>
<dbReference type="PROSITE" id="PS00138">
    <property type="entry name" value="SUBTILASE_SER"/>
    <property type="match status" value="1"/>
</dbReference>
<dbReference type="InterPro" id="IPR023828">
    <property type="entry name" value="Peptidase_S8_Ser-AS"/>
</dbReference>
<dbReference type="GO" id="GO:0005509">
    <property type="term" value="F:calcium ion binding"/>
    <property type="evidence" value="ECO:0007669"/>
    <property type="project" value="InterPro"/>
</dbReference>
<dbReference type="PANTHER" id="PTHR42884:SF14">
    <property type="entry name" value="NEUROENDOCRINE CONVERTASE 1"/>
    <property type="match status" value="1"/>
</dbReference>
<dbReference type="InterPro" id="IPR023827">
    <property type="entry name" value="Peptidase_S8_Asp-AS"/>
</dbReference>
<dbReference type="PROSITE" id="PS51892">
    <property type="entry name" value="SUBTILASE"/>
    <property type="match status" value="1"/>
</dbReference>
<dbReference type="Gene3D" id="3.40.50.200">
    <property type="entry name" value="Peptidase S8/S53 domain"/>
    <property type="match status" value="1"/>
</dbReference>
<evidence type="ECO:0000256" key="4">
    <source>
        <dbReference type="PIRSR" id="PIRSR615500-1"/>
    </source>
</evidence>
<keyword evidence="2 5" id="KW-0378">Hydrolase</keyword>
<dbReference type="InterPro" id="IPR000209">
    <property type="entry name" value="Peptidase_S8/S53_dom"/>
</dbReference>
<feature type="active site" description="Charge relay system" evidence="4 5">
    <location>
        <position position="274"/>
    </location>
</feature>
<comment type="similarity">
    <text evidence="5 6">Belongs to the peptidase S8 family.</text>
</comment>
<accession>A0A017HUM2</accession>
<evidence type="ECO:0000256" key="1">
    <source>
        <dbReference type="ARBA" id="ARBA00022670"/>
    </source>
</evidence>
<comment type="caution">
    <text evidence="8">The sequence shown here is derived from an EMBL/GenBank/DDBJ whole genome shotgun (WGS) entry which is preliminary data.</text>
</comment>
<dbReference type="SUPFAM" id="SSF51120">
    <property type="entry name" value="beta-Roll"/>
    <property type="match status" value="1"/>
</dbReference>
<dbReference type="InterPro" id="IPR015500">
    <property type="entry name" value="Peptidase_S8_subtilisin-rel"/>
</dbReference>
<dbReference type="Pfam" id="PF01483">
    <property type="entry name" value="P_proprotein"/>
    <property type="match status" value="1"/>
</dbReference>